<keyword evidence="1" id="KW-0175">Coiled coil</keyword>
<organism evidence="2 3">
    <name type="scientific">Alistipes putredinis DSM 17216</name>
    <dbReference type="NCBI Taxonomy" id="445970"/>
    <lineage>
        <taxon>Bacteria</taxon>
        <taxon>Pseudomonadati</taxon>
        <taxon>Bacteroidota</taxon>
        <taxon>Bacteroidia</taxon>
        <taxon>Bacteroidales</taxon>
        <taxon>Rikenellaceae</taxon>
        <taxon>Alistipes</taxon>
    </lineage>
</organism>
<evidence type="ECO:0000313" key="3">
    <source>
        <dbReference type="Proteomes" id="UP000005819"/>
    </source>
</evidence>
<gene>
    <name evidence="2" type="ORF">ALIPUT_02535</name>
</gene>
<dbReference type="HOGENOM" id="CLU_1522266_0_0_10"/>
<dbReference type="OrthoDB" id="1095758at2"/>
<dbReference type="Proteomes" id="UP000005819">
    <property type="component" value="Unassembled WGS sequence"/>
</dbReference>
<dbReference type="RefSeq" id="WP_004328576.1">
    <property type="nucleotide sequence ID" value="NZ_DS499577.1"/>
</dbReference>
<dbReference type="eggNOG" id="ENOG5033SM1">
    <property type="taxonomic scope" value="Bacteria"/>
</dbReference>
<feature type="coiled-coil region" evidence="1">
    <location>
        <begin position="97"/>
        <end position="124"/>
    </location>
</feature>
<keyword evidence="3" id="KW-1185">Reference proteome</keyword>
<proteinExistence type="predicted"/>
<protein>
    <submittedName>
        <fullName evidence="2">Uncharacterized protein</fullName>
    </submittedName>
</protein>
<evidence type="ECO:0000313" key="2">
    <source>
        <dbReference type="EMBL" id="EDS02997.1"/>
    </source>
</evidence>
<comment type="caution">
    <text evidence="2">The sequence shown here is derived from an EMBL/GenBank/DDBJ whole genome shotgun (WGS) entry which is preliminary data.</text>
</comment>
<dbReference type="GeneID" id="73802935"/>
<sequence length="180" mass="21539">MSEYTTIYLRCKEIPLLKYKEHPSYEEYQKLSKEDLMKVNREIDEYNKQVTKSLGCKLFYLSTTPSRELTILPWSPSPSILTKGLLDEILYFYQEEIDNYKNAIAKNKEDIAKLEVRISKANVNLYGRISKEIDECYERINFEEEELEHYQYLYNKFAFCSSIINNESNSEYYELIYTKS</sequence>
<dbReference type="EMBL" id="ABFK02000020">
    <property type="protein sequence ID" value="EDS02997.1"/>
    <property type="molecule type" value="Genomic_DNA"/>
</dbReference>
<evidence type="ECO:0000256" key="1">
    <source>
        <dbReference type="SAM" id="Coils"/>
    </source>
</evidence>
<reference evidence="2" key="2">
    <citation type="submission" date="2013-09" db="EMBL/GenBank/DDBJ databases">
        <title>Draft genome sequence of Alistipes putredinis (DSM 17216).</title>
        <authorList>
            <person name="Sudarsanam P."/>
            <person name="Ley R."/>
            <person name="Guruge J."/>
            <person name="Turnbaugh P.J."/>
            <person name="Mahowald M."/>
            <person name="Liep D."/>
            <person name="Gordon J."/>
        </authorList>
    </citation>
    <scope>NUCLEOTIDE SEQUENCE</scope>
    <source>
        <strain evidence="2">DSM 17216</strain>
    </source>
</reference>
<dbReference type="AlphaFoldDB" id="B0MZG1"/>
<reference evidence="2" key="1">
    <citation type="submission" date="2007-10" db="EMBL/GenBank/DDBJ databases">
        <authorList>
            <person name="Fulton L."/>
            <person name="Clifton S."/>
            <person name="Fulton B."/>
            <person name="Xu J."/>
            <person name="Minx P."/>
            <person name="Pepin K.H."/>
            <person name="Johnson M."/>
            <person name="Thiruvilangam P."/>
            <person name="Bhonagiri V."/>
            <person name="Nash W.E."/>
            <person name="Mardis E.R."/>
            <person name="Wilson R.K."/>
        </authorList>
    </citation>
    <scope>NUCLEOTIDE SEQUENCE [LARGE SCALE GENOMIC DNA]</scope>
    <source>
        <strain evidence="2">DSM 17216</strain>
    </source>
</reference>
<name>B0MZG1_9BACT</name>
<accession>B0MZG1</accession>